<feature type="domain" description="Gfo/Idh/MocA-like oxidoreductase N-terminal" evidence="2">
    <location>
        <begin position="4"/>
        <end position="122"/>
    </location>
</feature>
<dbReference type="InterPro" id="IPR050463">
    <property type="entry name" value="Gfo/Idh/MocA_oxidrdct_glycsds"/>
</dbReference>
<dbReference type="AlphaFoldDB" id="A0A0H2MIM1"/>
<organism evidence="4 5">
    <name type="scientific">Kiloniella spongiae</name>
    <dbReference type="NCBI Taxonomy" id="1489064"/>
    <lineage>
        <taxon>Bacteria</taxon>
        <taxon>Pseudomonadati</taxon>
        <taxon>Pseudomonadota</taxon>
        <taxon>Alphaproteobacteria</taxon>
        <taxon>Rhodospirillales</taxon>
        <taxon>Kiloniellaceae</taxon>
        <taxon>Kiloniella</taxon>
    </lineage>
</organism>
<keyword evidence="5" id="KW-1185">Reference proteome</keyword>
<evidence type="ECO:0000313" key="4">
    <source>
        <dbReference type="EMBL" id="KLN62006.1"/>
    </source>
</evidence>
<dbReference type="PANTHER" id="PTHR43818">
    <property type="entry name" value="BCDNA.GH03377"/>
    <property type="match status" value="1"/>
</dbReference>
<name>A0A0H2MIM1_9PROT</name>
<dbReference type="PATRIC" id="fig|1489064.4.peg.945"/>
<dbReference type="Pfam" id="PF22725">
    <property type="entry name" value="GFO_IDH_MocA_C3"/>
    <property type="match status" value="1"/>
</dbReference>
<dbReference type="Gene3D" id="3.30.360.10">
    <property type="entry name" value="Dihydrodipicolinate Reductase, domain 2"/>
    <property type="match status" value="1"/>
</dbReference>
<protein>
    <recommendedName>
        <fullName evidence="6">Oxidoreductase</fullName>
    </recommendedName>
</protein>
<gene>
    <name evidence="4" type="ORF">WH96_00180</name>
</gene>
<accession>A0A0H2MIM1</accession>
<evidence type="ECO:0000313" key="5">
    <source>
        <dbReference type="Proteomes" id="UP000035444"/>
    </source>
</evidence>
<dbReference type="InterPro" id="IPR036291">
    <property type="entry name" value="NAD(P)-bd_dom_sf"/>
</dbReference>
<dbReference type="GO" id="GO:0000166">
    <property type="term" value="F:nucleotide binding"/>
    <property type="evidence" value="ECO:0007669"/>
    <property type="project" value="InterPro"/>
</dbReference>
<dbReference type="GO" id="GO:0016491">
    <property type="term" value="F:oxidoreductase activity"/>
    <property type="evidence" value="ECO:0007669"/>
    <property type="project" value="UniProtKB-KW"/>
</dbReference>
<dbReference type="OrthoDB" id="9781031at2"/>
<comment type="caution">
    <text evidence="4">The sequence shown here is derived from an EMBL/GenBank/DDBJ whole genome shotgun (WGS) entry which is preliminary data.</text>
</comment>
<dbReference type="SUPFAM" id="SSF55347">
    <property type="entry name" value="Glyceraldehyde-3-phosphate dehydrogenase-like, C-terminal domain"/>
    <property type="match status" value="1"/>
</dbReference>
<dbReference type="Proteomes" id="UP000035444">
    <property type="component" value="Unassembled WGS sequence"/>
</dbReference>
<dbReference type="InterPro" id="IPR055170">
    <property type="entry name" value="GFO_IDH_MocA-like_dom"/>
</dbReference>
<sequence length="321" mass="35294">MALGIGFIGLGIMGNRMLTNMSVHGGFDLVAAWDPNETARSDARKNYPSLAVFEDVQEVIKHPDVDVVYIASPPASHRDYALAAADAGKAVFCEKPLGIDVEQSQELVEAFKQKDVLNAVNYPLANSQAADLMKADIDAGKLGKINSVDIRLHFAPWPRDWQQDATWLSLRAEGGFVREVGSHFIYLTERLLGPAEILSACAIYPEDDVSCETSVQAQFACDNAPVSFHASAGGVGPDVVEFTIWGEKKSYRLTMWDQLYSTTGDDWIRELSEIEDARQHGYMRGLDNLIAWREGKECSIASFADALSVQEKVEAILSGEF</sequence>
<dbReference type="InterPro" id="IPR000683">
    <property type="entry name" value="Gfo/Idh/MocA-like_OxRdtase_N"/>
</dbReference>
<evidence type="ECO:0000259" key="3">
    <source>
        <dbReference type="Pfam" id="PF22725"/>
    </source>
</evidence>
<proteinExistence type="predicted"/>
<dbReference type="Pfam" id="PF01408">
    <property type="entry name" value="GFO_IDH_MocA"/>
    <property type="match status" value="1"/>
</dbReference>
<evidence type="ECO:0000256" key="1">
    <source>
        <dbReference type="ARBA" id="ARBA00023002"/>
    </source>
</evidence>
<feature type="domain" description="GFO/IDH/MocA-like oxidoreductase" evidence="3">
    <location>
        <begin position="133"/>
        <end position="251"/>
    </location>
</feature>
<dbReference type="RefSeq" id="WP_047762136.1">
    <property type="nucleotide sequence ID" value="NZ_LAQL01000002.1"/>
</dbReference>
<dbReference type="Gene3D" id="3.40.50.720">
    <property type="entry name" value="NAD(P)-binding Rossmann-like Domain"/>
    <property type="match status" value="1"/>
</dbReference>
<dbReference type="EMBL" id="LAQL01000002">
    <property type="protein sequence ID" value="KLN62006.1"/>
    <property type="molecule type" value="Genomic_DNA"/>
</dbReference>
<evidence type="ECO:0008006" key="6">
    <source>
        <dbReference type="Google" id="ProtNLM"/>
    </source>
</evidence>
<dbReference type="PANTHER" id="PTHR43818:SF11">
    <property type="entry name" value="BCDNA.GH03377"/>
    <property type="match status" value="1"/>
</dbReference>
<dbReference type="STRING" id="1489064.WH96_00180"/>
<dbReference type="SUPFAM" id="SSF51735">
    <property type="entry name" value="NAD(P)-binding Rossmann-fold domains"/>
    <property type="match status" value="1"/>
</dbReference>
<reference evidence="4 5" key="1">
    <citation type="submission" date="2015-03" db="EMBL/GenBank/DDBJ databases">
        <title>Genome Sequence of Kiloniella spongiae MEBiC09566, isolated from a marine sponge.</title>
        <authorList>
            <person name="Shao Z."/>
            <person name="Wang L."/>
            <person name="Li X."/>
        </authorList>
    </citation>
    <scope>NUCLEOTIDE SEQUENCE [LARGE SCALE GENOMIC DNA]</scope>
    <source>
        <strain evidence="4 5">MEBiC09566</strain>
    </source>
</reference>
<evidence type="ECO:0000259" key="2">
    <source>
        <dbReference type="Pfam" id="PF01408"/>
    </source>
</evidence>
<keyword evidence="1" id="KW-0560">Oxidoreductase</keyword>